<keyword evidence="2" id="KW-0732">Signal</keyword>
<feature type="chain" id="PRO_5042988437" evidence="2">
    <location>
        <begin position="27"/>
        <end position="613"/>
    </location>
</feature>
<keyword evidence="4" id="KW-0808">Transferase</keyword>
<dbReference type="Pfam" id="PF00069">
    <property type="entry name" value="Pkinase"/>
    <property type="match status" value="1"/>
</dbReference>
<dbReference type="AlphaFoldDB" id="A0AAQ3L1J9"/>
<keyword evidence="4" id="KW-0675">Receptor</keyword>
<dbReference type="EMBL" id="CP136897">
    <property type="protein sequence ID" value="WOL16883.1"/>
    <property type="molecule type" value="Genomic_DNA"/>
</dbReference>
<dbReference type="GO" id="GO:0005524">
    <property type="term" value="F:ATP binding"/>
    <property type="evidence" value="ECO:0007669"/>
    <property type="project" value="InterPro"/>
</dbReference>
<dbReference type="PROSITE" id="PS50011">
    <property type="entry name" value="PROTEIN_KINASE_DOM"/>
    <property type="match status" value="1"/>
</dbReference>
<dbReference type="Gene3D" id="1.10.510.10">
    <property type="entry name" value="Transferase(Phosphotransferase) domain 1"/>
    <property type="match status" value="1"/>
</dbReference>
<keyword evidence="4" id="KW-0418">Kinase</keyword>
<feature type="transmembrane region" description="Helical" evidence="1">
    <location>
        <begin position="258"/>
        <end position="282"/>
    </location>
</feature>
<keyword evidence="1" id="KW-0812">Transmembrane</keyword>
<sequence>MSSRSSCASIFLIAELVLLLKMLAMASSLTLDEEAQLFRNERNDLIQLRDSLSSTMSLHSNWTGPPCYNDRTRWFGITCFKSKVTGVSLAGIQLTGSLPLAALQNVLHLTRLNLSDNALHGALPSLQGLRHLQAVSFAKNRFSGPIPAEFLALPNLSQLEFQDNVLSGTVPAFEQQRLAVFNVSYNFLEGRIPNNSVLQGFPSSSFDHNLGLCGRPLKKPCFVAAPPLSPPVSPVGNNASGGPSFAATSSNNKSLTHWMVALATICFIGLAFMVTVCFVYYLKRYTKKAKQKEDGDLEIEVKSSQSMPGQEKKALDLMFVDQERAIFDLDDLLRSSAEVIGKGNLGNTYKATLESCQVYAVKRLNTMNGMSKKGFLQQMQFLGRIKHDNLVEIISFHYSKEEKLVIYEYISGGSLFQLLHDNRGEARMPLKWSARLSIVEGIARGLAYLHQCMPSHKVPHANLKSSNVLIARWSHYTNFQPKFTDYGFYPILPSTHTHRLAIGKVPEFSQGKKLTHKADVYCFGLILLEVITGQAPSDGEENLPGWVKLVINNDWSTDILDLEIVSEKESHADMLNLTQIALSCTDLDPEKRPAMSQVVSRIEEIRAANIEIR</sequence>
<gene>
    <name evidence="4" type="ORF">Cni_G25671</name>
</gene>
<keyword evidence="1" id="KW-1133">Transmembrane helix</keyword>
<evidence type="ECO:0000313" key="4">
    <source>
        <dbReference type="EMBL" id="WOL16883.1"/>
    </source>
</evidence>
<dbReference type="PANTHER" id="PTHR48007">
    <property type="entry name" value="LEUCINE-RICH REPEAT RECEPTOR-LIKE PROTEIN KINASE PXC1"/>
    <property type="match status" value="1"/>
</dbReference>
<evidence type="ECO:0000256" key="2">
    <source>
        <dbReference type="SAM" id="SignalP"/>
    </source>
</evidence>
<dbReference type="InterPro" id="IPR011009">
    <property type="entry name" value="Kinase-like_dom_sf"/>
</dbReference>
<protein>
    <submittedName>
        <fullName evidence="4">Leucine-rich repeat receptor-like protein kinase</fullName>
    </submittedName>
</protein>
<dbReference type="PANTHER" id="PTHR48007:SF40">
    <property type="entry name" value="SERINE-THREONINE_TYROSINE-PROTEIN KINASE CATALYTIC DOMAIN-CONTAINING PROTEIN"/>
    <property type="match status" value="1"/>
</dbReference>
<dbReference type="InterPro" id="IPR032675">
    <property type="entry name" value="LRR_dom_sf"/>
</dbReference>
<dbReference type="SUPFAM" id="SSF52058">
    <property type="entry name" value="L domain-like"/>
    <property type="match status" value="1"/>
</dbReference>
<accession>A0AAQ3L1J9</accession>
<dbReference type="Gene3D" id="3.80.10.10">
    <property type="entry name" value="Ribonuclease Inhibitor"/>
    <property type="match status" value="1"/>
</dbReference>
<keyword evidence="5" id="KW-1185">Reference proteome</keyword>
<dbReference type="Gene3D" id="3.30.200.20">
    <property type="entry name" value="Phosphorylase Kinase, domain 1"/>
    <property type="match status" value="1"/>
</dbReference>
<evidence type="ECO:0000259" key="3">
    <source>
        <dbReference type="PROSITE" id="PS50011"/>
    </source>
</evidence>
<dbReference type="InterPro" id="IPR046959">
    <property type="entry name" value="PRK1-6/SRF4-like"/>
</dbReference>
<feature type="domain" description="Protein kinase" evidence="3">
    <location>
        <begin position="334"/>
        <end position="605"/>
    </location>
</feature>
<evidence type="ECO:0000313" key="5">
    <source>
        <dbReference type="Proteomes" id="UP001327560"/>
    </source>
</evidence>
<dbReference type="GO" id="GO:0004672">
    <property type="term" value="F:protein kinase activity"/>
    <property type="evidence" value="ECO:0007669"/>
    <property type="project" value="InterPro"/>
</dbReference>
<feature type="signal peptide" evidence="2">
    <location>
        <begin position="1"/>
        <end position="26"/>
    </location>
</feature>
<evidence type="ECO:0000256" key="1">
    <source>
        <dbReference type="SAM" id="Phobius"/>
    </source>
</evidence>
<keyword evidence="1" id="KW-0472">Membrane</keyword>
<dbReference type="SUPFAM" id="SSF56112">
    <property type="entry name" value="Protein kinase-like (PK-like)"/>
    <property type="match status" value="1"/>
</dbReference>
<proteinExistence type="predicted"/>
<dbReference type="InterPro" id="IPR000719">
    <property type="entry name" value="Prot_kinase_dom"/>
</dbReference>
<organism evidence="4 5">
    <name type="scientific">Canna indica</name>
    <name type="common">Indian-shot</name>
    <dbReference type="NCBI Taxonomy" id="4628"/>
    <lineage>
        <taxon>Eukaryota</taxon>
        <taxon>Viridiplantae</taxon>
        <taxon>Streptophyta</taxon>
        <taxon>Embryophyta</taxon>
        <taxon>Tracheophyta</taxon>
        <taxon>Spermatophyta</taxon>
        <taxon>Magnoliopsida</taxon>
        <taxon>Liliopsida</taxon>
        <taxon>Zingiberales</taxon>
        <taxon>Cannaceae</taxon>
        <taxon>Canna</taxon>
    </lineage>
</organism>
<dbReference type="Proteomes" id="UP001327560">
    <property type="component" value="Chromosome 8"/>
</dbReference>
<reference evidence="4 5" key="1">
    <citation type="submission" date="2023-10" db="EMBL/GenBank/DDBJ databases">
        <title>Chromosome-scale genome assembly provides insights into flower coloration mechanisms of Canna indica.</title>
        <authorList>
            <person name="Li C."/>
        </authorList>
    </citation>
    <scope>NUCLEOTIDE SEQUENCE [LARGE SCALE GENOMIC DNA]</scope>
    <source>
        <tissue evidence="4">Flower</tissue>
    </source>
</reference>
<name>A0AAQ3L1J9_9LILI</name>